<organism evidence="2 3">
    <name type="scientific">Streptantibioticus cattleyicolor (strain ATCC 35852 / DSM 46488 / JCM 4925 / NBRC 14057 / NRRL 8057)</name>
    <name type="common">Streptomyces cattleya</name>
    <dbReference type="NCBI Taxonomy" id="1003195"/>
    <lineage>
        <taxon>Bacteria</taxon>
        <taxon>Bacillati</taxon>
        <taxon>Actinomycetota</taxon>
        <taxon>Actinomycetes</taxon>
        <taxon>Kitasatosporales</taxon>
        <taxon>Streptomycetaceae</taxon>
        <taxon>Streptantibioticus</taxon>
    </lineage>
</organism>
<evidence type="ECO:0000313" key="2">
    <source>
        <dbReference type="EMBL" id="AEW93913.1"/>
    </source>
</evidence>
<dbReference type="KEGG" id="sct:SCAT_1540"/>
<accession>F8JNX3</accession>
<dbReference type="PATRIC" id="fig|1003195.11.peg.3114"/>
<keyword evidence="1" id="KW-0812">Transmembrane</keyword>
<feature type="transmembrane region" description="Helical" evidence="1">
    <location>
        <begin position="27"/>
        <end position="50"/>
    </location>
</feature>
<gene>
    <name evidence="2" type="ordered locus">SCATT_15420</name>
</gene>
<keyword evidence="3" id="KW-1185">Reference proteome</keyword>
<reference evidence="3" key="1">
    <citation type="submission" date="2011-12" db="EMBL/GenBank/DDBJ databases">
        <title>Complete genome sequence of Streptomyces cattleya strain DSM 46488.</title>
        <authorList>
            <person name="Ou H.-Y."/>
            <person name="Li P."/>
            <person name="Zhao C."/>
            <person name="O'Hagan D."/>
            <person name="Deng Z."/>
        </authorList>
    </citation>
    <scope>NUCLEOTIDE SEQUENCE [LARGE SCALE GENOMIC DNA]</scope>
    <source>
        <strain evidence="3">ATCC 35852 / DSM 46488 / JCM 4925 / NBRC 14057 / NRRL 8057</strain>
    </source>
</reference>
<evidence type="ECO:0000256" key="1">
    <source>
        <dbReference type="SAM" id="Phobius"/>
    </source>
</evidence>
<evidence type="ECO:0000313" key="3">
    <source>
        <dbReference type="Proteomes" id="UP000007842"/>
    </source>
</evidence>
<dbReference type="STRING" id="1003195.SCATT_15420"/>
<proteinExistence type="predicted"/>
<protein>
    <submittedName>
        <fullName evidence="2">Uncharacterized protein</fullName>
    </submittedName>
</protein>
<dbReference type="AlphaFoldDB" id="F8JNX3"/>
<dbReference type="Proteomes" id="UP000007842">
    <property type="component" value="Chromosome"/>
</dbReference>
<name>F8JNX3_STREN</name>
<keyword evidence="1" id="KW-1133">Transmembrane helix</keyword>
<keyword evidence="1" id="KW-0472">Membrane</keyword>
<dbReference type="RefSeq" id="WP_014142298.1">
    <property type="nucleotide sequence ID" value="NC_016111.1"/>
</dbReference>
<accession>G8X227</accession>
<dbReference type="HOGENOM" id="CLU_3104197_0_0_11"/>
<sequence>MAPEEQDEPLVTITPVPPPSAAPEQRWLGPLLIIGAPVGLAVLVFVLLVLL</sequence>
<dbReference type="EMBL" id="CP003219">
    <property type="protein sequence ID" value="AEW93913.1"/>
    <property type="molecule type" value="Genomic_DNA"/>
</dbReference>
<dbReference type="KEGG" id="scy:SCATT_15420"/>